<keyword evidence="1" id="KW-1133">Transmembrane helix</keyword>
<evidence type="ECO:0000313" key="4">
    <source>
        <dbReference type="Proteomes" id="UP000070560"/>
    </source>
</evidence>
<organism evidence="3 4">
    <name type="scientific">Desulfofervidus auxilii</name>
    <dbReference type="NCBI Taxonomy" id="1621989"/>
    <lineage>
        <taxon>Bacteria</taxon>
        <taxon>Pseudomonadati</taxon>
        <taxon>Thermodesulfobacteriota</taxon>
        <taxon>Candidatus Desulfofervidia</taxon>
        <taxon>Candidatus Desulfofervidales</taxon>
        <taxon>Candidatus Desulfofervidaceae</taxon>
        <taxon>Candidatus Desulfofervidus</taxon>
    </lineage>
</organism>
<reference evidence="3 4" key="1">
    <citation type="submission" date="2015-10" db="EMBL/GenBank/DDBJ databases">
        <title>Candidatus Desulfofervidus auxilii, a hydrogenotrophic sulfate-reducing bacterium involved in the thermophilic anaerobic oxidation of methane.</title>
        <authorList>
            <person name="Krukenberg V."/>
            <person name="Richter M."/>
            <person name="Wegener G."/>
        </authorList>
    </citation>
    <scope>NUCLEOTIDE SEQUENCE [LARGE SCALE GENOMIC DNA]</scope>
    <source>
        <strain evidence="3 4">HS1</strain>
    </source>
</reference>
<keyword evidence="1" id="KW-0812">Transmembrane</keyword>
<feature type="transmembrane region" description="Helical" evidence="1">
    <location>
        <begin position="234"/>
        <end position="258"/>
    </location>
</feature>
<feature type="domain" description="Glycosyltransferase 2-like" evidence="2">
    <location>
        <begin position="5"/>
        <end position="140"/>
    </location>
</feature>
<feature type="transmembrane region" description="Helical" evidence="1">
    <location>
        <begin position="270"/>
        <end position="290"/>
    </location>
</feature>
<dbReference type="InterPro" id="IPR029044">
    <property type="entry name" value="Nucleotide-diphossugar_trans"/>
</dbReference>
<sequence length="328" mass="36928">MKLVVTIPAYNEENTIGKVIKEIPREIEGIEKVEVLVINDGSTDNTVKVAKEAGADRIVGFKENKGLAPAFRLGLETALEMGADIIVNTDADFQYDQKQIPDLIRPILDGEADIVLGSRFKGWIEHMPIQKRIGNKIATWVTRMASGYPVSDAQTGFRAFTRETALRLNIMSDYTYVQETILQAVNNGMVIKEIPVNFRKREGKSRLISNIFSYAKRGAPIILRTYRDYNPLKVFSLIGGTITLLGLLMGLRVLVHYFKTGIVTPYLPSAVLTVVLLVVGLQVIILGLIADMIKTQKKLQEEILYRLKKIEFDMRRETKNSFNRDINP</sequence>
<evidence type="ECO:0000313" key="3">
    <source>
        <dbReference type="EMBL" id="AMM40588.1"/>
    </source>
</evidence>
<protein>
    <submittedName>
        <fullName evidence="3">Glycosyltransferase group 2 family protein</fullName>
    </submittedName>
</protein>
<gene>
    <name evidence="3" type="ORF">HS1_000784</name>
</gene>
<dbReference type="KEGG" id="daw:HS1_000784"/>
<proteinExistence type="predicted"/>
<evidence type="ECO:0000259" key="2">
    <source>
        <dbReference type="Pfam" id="PF00535"/>
    </source>
</evidence>
<dbReference type="Pfam" id="PF00535">
    <property type="entry name" value="Glycos_transf_2"/>
    <property type="match status" value="1"/>
</dbReference>
<keyword evidence="4" id="KW-1185">Reference proteome</keyword>
<keyword evidence="1" id="KW-0472">Membrane</keyword>
<dbReference type="GO" id="GO:0016740">
    <property type="term" value="F:transferase activity"/>
    <property type="evidence" value="ECO:0007669"/>
    <property type="project" value="UniProtKB-KW"/>
</dbReference>
<dbReference type="OrthoDB" id="9810303at2"/>
<dbReference type="PANTHER" id="PTHR48090">
    <property type="entry name" value="UNDECAPRENYL-PHOSPHATE 4-DEOXY-4-FORMAMIDO-L-ARABINOSE TRANSFERASE-RELATED"/>
    <property type="match status" value="1"/>
</dbReference>
<keyword evidence="3" id="KW-0808">Transferase</keyword>
<evidence type="ECO:0000256" key="1">
    <source>
        <dbReference type="SAM" id="Phobius"/>
    </source>
</evidence>
<dbReference type="CDD" id="cd04179">
    <property type="entry name" value="DPM_DPG-synthase_like"/>
    <property type="match status" value="1"/>
</dbReference>
<dbReference type="InterPro" id="IPR050256">
    <property type="entry name" value="Glycosyltransferase_2"/>
</dbReference>
<dbReference type="Proteomes" id="UP000070560">
    <property type="component" value="Chromosome"/>
</dbReference>
<dbReference type="AlphaFoldDB" id="A0A7U4QJM9"/>
<dbReference type="SUPFAM" id="SSF53448">
    <property type="entry name" value="Nucleotide-diphospho-sugar transferases"/>
    <property type="match status" value="1"/>
</dbReference>
<dbReference type="Gene3D" id="3.90.550.10">
    <property type="entry name" value="Spore Coat Polysaccharide Biosynthesis Protein SpsA, Chain A"/>
    <property type="match status" value="1"/>
</dbReference>
<dbReference type="PANTHER" id="PTHR48090:SF7">
    <property type="entry name" value="RFBJ PROTEIN"/>
    <property type="match status" value="1"/>
</dbReference>
<dbReference type="EMBL" id="CP013015">
    <property type="protein sequence ID" value="AMM40588.1"/>
    <property type="molecule type" value="Genomic_DNA"/>
</dbReference>
<name>A0A7U4QJM9_DESA2</name>
<accession>A0A7U4QJM9</accession>
<dbReference type="InterPro" id="IPR001173">
    <property type="entry name" value="Glyco_trans_2-like"/>
</dbReference>
<dbReference type="RefSeq" id="WP_066061216.1">
    <property type="nucleotide sequence ID" value="NZ_CP013015.1"/>
</dbReference>